<dbReference type="SMART" id="SM00967">
    <property type="entry name" value="SpoU_sub_bind"/>
    <property type="match status" value="1"/>
</dbReference>
<dbReference type="Gene3D" id="3.30.1330.30">
    <property type="match status" value="1"/>
</dbReference>
<organism evidence="5 6">
    <name type="scientific">Sellimonas intestinalis</name>
    <dbReference type="NCBI Taxonomy" id="1653434"/>
    <lineage>
        <taxon>Bacteria</taxon>
        <taxon>Bacillati</taxon>
        <taxon>Bacillota</taxon>
        <taxon>Clostridia</taxon>
        <taxon>Lachnospirales</taxon>
        <taxon>Lachnospiraceae</taxon>
        <taxon>Sellimonas</taxon>
    </lineage>
</organism>
<dbReference type="InterPro" id="IPR029028">
    <property type="entry name" value="Alpha/beta_knot_MTases"/>
</dbReference>
<dbReference type="Proteomes" id="UP000261080">
    <property type="component" value="Unassembled WGS sequence"/>
</dbReference>
<evidence type="ECO:0000256" key="2">
    <source>
        <dbReference type="ARBA" id="ARBA00022603"/>
    </source>
</evidence>
<name>A0A3E3K0G8_9FIRM</name>
<sequence length="261" mass="29444">MIISTANQKVKRILKLQKKAKARNEEHVFLVEGIRLTREAPKERLLELYISETFLQKHPGLDDRLLRRAEVVSDEVFAHMSDTKTPQGILAVIRREDARLESLFEKRDGTEPFLIVLDHLQDPGNLGTILRTAEGAGATGVILTKDCADLYQPKTIRSTMGAIYRMPAVIVEDLKATLGKMKECGIHTYAAHLDDSRFYDEEDYTKATAFLIGNEGNGLPQEICTEAEHRIKIPMHGQVESLNAAMAAGILMYEVCRQRRR</sequence>
<dbReference type="SUPFAM" id="SSF55315">
    <property type="entry name" value="L30e-like"/>
    <property type="match status" value="1"/>
</dbReference>
<dbReference type="PANTHER" id="PTHR43191">
    <property type="entry name" value="RRNA METHYLTRANSFERASE 3"/>
    <property type="match status" value="1"/>
</dbReference>
<dbReference type="AlphaFoldDB" id="A0A3E3K0G8"/>
<evidence type="ECO:0000259" key="4">
    <source>
        <dbReference type="SMART" id="SM00967"/>
    </source>
</evidence>
<keyword evidence="2 5" id="KW-0489">Methyltransferase</keyword>
<dbReference type="InterPro" id="IPR053888">
    <property type="entry name" value="MRM3-like_sub_bind"/>
</dbReference>
<feature type="domain" description="RNA 2-O ribose methyltransferase substrate binding" evidence="4">
    <location>
        <begin position="30"/>
        <end position="99"/>
    </location>
</feature>
<keyword evidence="6" id="KW-1185">Reference proteome</keyword>
<dbReference type="Gene3D" id="3.40.1280.10">
    <property type="match status" value="1"/>
</dbReference>
<proteinExistence type="inferred from homology"/>
<dbReference type="InterPro" id="IPR029064">
    <property type="entry name" value="Ribosomal_eL30-like_sf"/>
</dbReference>
<gene>
    <name evidence="5" type="ORF">DW016_11025</name>
</gene>
<dbReference type="InterPro" id="IPR029026">
    <property type="entry name" value="tRNA_m1G_MTases_N"/>
</dbReference>
<dbReference type="Pfam" id="PF22435">
    <property type="entry name" value="MRM3-like_sub_bind"/>
    <property type="match status" value="1"/>
</dbReference>
<dbReference type="CDD" id="cd18095">
    <property type="entry name" value="SpoU-like_rRNA-MTase"/>
    <property type="match status" value="1"/>
</dbReference>
<dbReference type="GO" id="GO:0006396">
    <property type="term" value="P:RNA processing"/>
    <property type="evidence" value="ECO:0007669"/>
    <property type="project" value="InterPro"/>
</dbReference>
<dbReference type="PANTHER" id="PTHR43191:SF2">
    <property type="entry name" value="RRNA METHYLTRANSFERASE 3, MITOCHONDRIAL"/>
    <property type="match status" value="1"/>
</dbReference>
<dbReference type="OrthoDB" id="9785673at2"/>
<dbReference type="SUPFAM" id="SSF75217">
    <property type="entry name" value="alpha/beta knot"/>
    <property type="match status" value="1"/>
</dbReference>
<dbReference type="InterPro" id="IPR013123">
    <property type="entry name" value="SpoU_subst-bd"/>
</dbReference>
<dbReference type="GO" id="GO:0003723">
    <property type="term" value="F:RNA binding"/>
    <property type="evidence" value="ECO:0007669"/>
    <property type="project" value="InterPro"/>
</dbReference>
<dbReference type="InterPro" id="IPR001537">
    <property type="entry name" value="SpoU_MeTrfase"/>
</dbReference>
<dbReference type="GO" id="GO:0008173">
    <property type="term" value="F:RNA methyltransferase activity"/>
    <property type="evidence" value="ECO:0007669"/>
    <property type="project" value="InterPro"/>
</dbReference>
<protein>
    <submittedName>
        <fullName evidence="5">RNA methyltransferase</fullName>
    </submittedName>
</protein>
<evidence type="ECO:0000256" key="1">
    <source>
        <dbReference type="ARBA" id="ARBA00007228"/>
    </source>
</evidence>
<reference evidence="5 6" key="1">
    <citation type="submission" date="2018-08" db="EMBL/GenBank/DDBJ databases">
        <title>A genome reference for cultivated species of the human gut microbiota.</title>
        <authorList>
            <person name="Zou Y."/>
            <person name="Xue W."/>
            <person name="Luo G."/>
        </authorList>
    </citation>
    <scope>NUCLEOTIDE SEQUENCE [LARGE SCALE GENOMIC DNA]</scope>
    <source>
        <strain evidence="5 6">AF37-2AT</strain>
    </source>
</reference>
<dbReference type="EMBL" id="QVLX01000006">
    <property type="protein sequence ID" value="RGE86024.1"/>
    <property type="molecule type" value="Genomic_DNA"/>
</dbReference>
<dbReference type="GO" id="GO:0032259">
    <property type="term" value="P:methylation"/>
    <property type="evidence" value="ECO:0007669"/>
    <property type="project" value="UniProtKB-KW"/>
</dbReference>
<comment type="similarity">
    <text evidence="1">Belongs to the class IV-like SAM-binding methyltransferase superfamily. RNA methyltransferase TrmH family.</text>
</comment>
<evidence type="ECO:0000256" key="3">
    <source>
        <dbReference type="ARBA" id="ARBA00022679"/>
    </source>
</evidence>
<dbReference type="InterPro" id="IPR051259">
    <property type="entry name" value="rRNA_Methyltransferase"/>
</dbReference>
<dbReference type="Pfam" id="PF00588">
    <property type="entry name" value="SpoU_methylase"/>
    <property type="match status" value="1"/>
</dbReference>
<dbReference type="RefSeq" id="WP_048621119.1">
    <property type="nucleotide sequence ID" value="NZ_BAABYU010000001.1"/>
</dbReference>
<dbReference type="GO" id="GO:0005737">
    <property type="term" value="C:cytoplasm"/>
    <property type="evidence" value="ECO:0007669"/>
    <property type="project" value="UniProtKB-ARBA"/>
</dbReference>
<evidence type="ECO:0000313" key="5">
    <source>
        <dbReference type="EMBL" id="RGE86024.1"/>
    </source>
</evidence>
<evidence type="ECO:0000313" key="6">
    <source>
        <dbReference type="Proteomes" id="UP000261080"/>
    </source>
</evidence>
<keyword evidence="3 5" id="KW-0808">Transferase</keyword>
<comment type="caution">
    <text evidence="5">The sequence shown here is derived from an EMBL/GenBank/DDBJ whole genome shotgun (WGS) entry which is preliminary data.</text>
</comment>
<accession>A0A3E3K0G8</accession>